<gene>
    <name evidence="2" type="ORF">BKE38_18800</name>
</gene>
<dbReference type="InterPro" id="IPR041413">
    <property type="entry name" value="MLTR_LBD"/>
</dbReference>
<dbReference type="OrthoDB" id="9785973at2"/>
<dbReference type="CDD" id="cd00093">
    <property type="entry name" value="HTH_XRE"/>
    <property type="match status" value="1"/>
</dbReference>
<dbReference type="InterPro" id="IPR001387">
    <property type="entry name" value="Cro/C1-type_HTH"/>
</dbReference>
<dbReference type="Proteomes" id="UP000188879">
    <property type="component" value="Unassembled WGS sequence"/>
</dbReference>
<dbReference type="Gene3D" id="1.10.260.40">
    <property type="entry name" value="lambda repressor-like DNA-binding domains"/>
    <property type="match status" value="1"/>
</dbReference>
<dbReference type="PANTHER" id="PTHR35010:SF4">
    <property type="entry name" value="BLL5781 PROTEIN"/>
    <property type="match status" value="1"/>
</dbReference>
<accession>A0A1V2GYJ9</accession>
<sequence>MDAIPVGAQLRVWRQRRRLSQMALSLEAGVSQRHLSCVESGRVSPSREMVLRLAEQLEVPLRDCNALLLAAGYAPCFADRPLTDPAVSAVLRAMLAAHGANPALAVDRHWQMVEANAAVAPLLAGVSEPSLLRPPINVLRLSLHPGGLAPRIGNLAEWRAHILARLRRQVAASGDAQLSVLAQELARLGGPFPETAHAVTPGIAVPLLLDGPAGRLALISTTTVFGTPLEVSLSELAIEAFYPADAETAARLRALQA</sequence>
<dbReference type="InterPro" id="IPR010982">
    <property type="entry name" value="Lambda_DNA-bd_dom_sf"/>
</dbReference>
<organism evidence="2 3">
    <name type="scientific">Teichococcus deserti</name>
    <dbReference type="NCBI Taxonomy" id="1817963"/>
    <lineage>
        <taxon>Bacteria</taxon>
        <taxon>Pseudomonadati</taxon>
        <taxon>Pseudomonadota</taxon>
        <taxon>Alphaproteobacteria</taxon>
        <taxon>Acetobacterales</taxon>
        <taxon>Roseomonadaceae</taxon>
        <taxon>Roseomonas</taxon>
    </lineage>
</organism>
<dbReference type="PANTHER" id="PTHR35010">
    <property type="entry name" value="BLL4672 PROTEIN-RELATED"/>
    <property type="match status" value="1"/>
</dbReference>
<dbReference type="Gene3D" id="3.30.450.180">
    <property type="match status" value="1"/>
</dbReference>
<dbReference type="SMART" id="SM00530">
    <property type="entry name" value="HTH_XRE"/>
    <property type="match status" value="1"/>
</dbReference>
<evidence type="ECO:0000313" key="2">
    <source>
        <dbReference type="EMBL" id="ONG50233.1"/>
    </source>
</evidence>
<dbReference type="Pfam" id="PF13560">
    <property type="entry name" value="HTH_31"/>
    <property type="match status" value="1"/>
</dbReference>
<dbReference type="GO" id="GO:0003677">
    <property type="term" value="F:DNA binding"/>
    <property type="evidence" value="ECO:0007669"/>
    <property type="project" value="InterPro"/>
</dbReference>
<comment type="caution">
    <text evidence="2">The sequence shown here is derived from an EMBL/GenBank/DDBJ whole genome shotgun (WGS) entry which is preliminary data.</text>
</comment>
<proteinExistence type="predicted"/>
<dbReference type="EMBL" id="MLCO01000196">
    <property type="protein sequence ID" value="ONG50233.1"/>
    <property type="molecule type" value="Genomic_DNA"/>
</dbReference>
<evidence type="ECO:0000313" key="3">
    <source>
        <dbReference type="Proteomes" id="UP000188879"/>
    </source>
</evidence>
<dbReference type="AlphaFoldDB" id="A0A1V2GYJ9"/>
<evidence type="ECO:0000259" key="1">
    <source>
        <dbReference type="PROSITE" id="PS50943"/>
    </source>
</evidence>
<feature type="domain" description="HTH cro/C1-type" evidence="1">
    <location>
        <begin position="10"/>
        <end position="64"/>
    </location>
</feature>
<dbReference type="SUPFAM" id="SSF47413">
    <property type="entry name" value="lambda repressor-like DNA-binding domains"/>
    <property type="match status" value="1"/>
</dbReference>
<name>A0A1V2GYJ9_9PROT</name>
<dbReference type="Pfam" id="PF17765">
    <property type="entry name" value="MLTR_LBD"/>
    <property type="match status" value="1"/>
</dbReference>
<dbReference type="PROSITE" id="PS50943">
    <property type="entry name" value="HTH_CROC1"/>
    <property type="match status" value="1"/>
</dbReference>
<protein>
    <submittedName>
        <fullName evidence="2">Transcriptional regulator</fullName>
    </submittedName>
</protein>
<keyword evidence="3" id="KW-1185">Reference proteome</keyword>
<reference evidence="2 3" key="1">
    <citation type="submission" date="2016-10" db="EMBL/GenBank/DDBJ databases">
        <title>Draft Genome sequence of Roseomonas sp. strain M3.</title>
        <authorList>
            <person name="Subhash Y."/>
            <person name="Lee S."/>
        </authorList>
    </citation>
    <scope>NUCLEOTIDE SEQUENCE [LARGE SCALE GENOMIC DNA]</scope>
    <source>
        <strain evidence="2 3">M3</strain>
    </source>
</reference>